<keyword evidence="1" id="KW-0812">Transmembrane</keyword>
<organism evidence="2 3">
    <name type="scientific">Promicromonospora soli</name>
    <dbReference type="NCBI Taxonomy" id="2035533"/>
    <lineage>
        <taxon>Bacteria</taxon>
        <taxon>Bacillati</taxon>
        <taxon>Actinomycetota</taxon>
        <taxon>Actinomycetes</taxon>
        <taxon>Micrococcales</taxon>
        <taxon>Promicromonosporaceae</taxon>
        <taxon>Promicromonospora</taxon>
    </lineage>
</organism>
<dbReference type="Proteomes" id="UP000627369">
    <property type="component" value="Unassembled WGS sequence"/>
</dbReference>
<reference evidence="2" key="1">
    <citation type="journal article" date="2014" name="Int. J. Syst. Evol. Microbiol.">
        <title>Complete genome sequence of Corynebacterium casei LMG S-19264T (=DSM 44701T), isolated from a smear-ripened cheese.</title>
        <authorList>
            <consortium name="US DOE Joint Genome Institute (JGI-PGF)"/>
            <person name="Walter F."/>
            <person name="Albersmeier A."/>
            <person name="Kalinowski J."/>
            <person name="Ruckert C."/>
        </authorList>
    </citation>
    <scope>NUCLEOTIDE SEQUENCE</scope>
    <source>
        <strain evidence="2">CGMCC 4.7398</strain>
    </source>
</reference>
<accession>A0A919G6D7</accession>
<keyword evidence="1" id="KW-0472">Membrane</keyword>
<proteinExistence type="predicted"/>
<dbReference type="RefSeq" id="WP_189671300.1">
    <property type="nucleotide sequence ID" value="NZ_BNAS01000008.1"/>
</dbReference>
<gene>
    <name evidence="2" type="ORF">GCM10017772_42460</name>
</gene>
<sequence length="173" mass="19394">MLDAQYVTDLVVAIATVAAAVFAGGQVGALLRQRRAEQRLEIEAVSITWRPTQAPYEAGPDGKALWKFEITLANPGRMPIDNVRCAITFDRPIERRHWDRTFEPPATSIELGQAVVLGQSTRVWERTLRADFTPGIRLDHRMSATIIFTDMNGDEQTNRWPRAIAAPRPADQD</sequence>
<dbReference type="EMBL" id="BNAS01000008">
    <property type="protein sequence ID" value="GHH78659.1"/>
    <property type="molecule type" value="Genomic_DNA"/>
</dbReference>
<comment type="caution">
    <text evidence="2">The sequence shown here is derived from an EMBL/GenBank/DDBJ whole genome shotgun (WGS) entry which is preliminary data.</text>
</comment>
<keyword evidence="1" id="KW-1133">Transmembrane helix</keyword>
<evidence type="ECO:0000256" key="1">
    <source>
        <dbReference type="SAM" id="Phobius"/>
    </source>
</evidence>
<reference evidence="2" key="2">
    <citation type="submission" date="2020-09" db="EMBL/GenBank/DDBJ databases">
        <authorList>
            <person name="Sun Q."/>
            <person name="Zhou Y."/>
        </authorList>
    </citation>
    <scope>NUCLEOTIDE SEQUENCE</scope>
    <source>
        <strain evidence="2">CGMCC 4.7398</strain>
    </source>
</reference>
<feature type="transmembrane region" description="Helical" evidence="1">
    <location>
        <begin position="6"/>
        <end position="31"/>
    </location>
</feature>
<keyword evidence="3" id="KW-1185">Reference proteome</keyword>
<name>A0A919G6D7_9MICO</name>
<dbReference type="AlphaFoldDB" id="A0A919G6D7"/>
<evidence type="ECO:0000313" key="3">
    <source>
        <dbReference type="Proteomes" id="UP000627369"/>
    </source>
</evidence>
<evidence type="ECO:0000313" key="2">
    <source>
        <dbReference type="EMBL" id="GHH78659.1"/>
    </source>
</evidence>
<protein>
    <submittedName>
        <fullName evidence="2">Uncharacterized protein</fullName>
    </submittedName>
</protein>